<reference evidence="10" key="1">
    <citation type="submission" date="2021-04" db="EMBL/GenBank/DDBJ databases">
        <title>Taxonomic assessment of Weissella genus.</title>
        <authorList>
            <person name="Fanelli F."/>
            <person name="Chieffi D."/>
            <person name="Dell'Aquila A."/>
            <person name="Gyu-Sung C."/>
            <person name="Franz C.M.A.P."/>
            <person name="Fusco V."/>
        </authorList>
    </citation>
    <scope>NUCLEOTIDE SEQUENCE</scope>
    <source>
        <strain evidence="10">LMG 25373</strain>
    </source>
</reference>
<sequence>MTITNFDAKLDKYAHLIVKTGVNVQPGQTIILYANIENASLARKITNEAYKFGATEVIVKWQDIAIAKAFLQNTTEERLVTIPNYLTVEAEELMGKHATRISLISEDPDAFGDVDQTRLANNTAATGKALQVIRKATMNNDISWLVVAAAGKKWAEKVFPKLNSDEAVEQLWEQIFKIVHINENNDPVATWEQHIKLLKQKAIWLNSLNFKELKYHSAVTDLTVGLATNHIWEAADSLDRQGNLFVANMPTEEVFTAPDYRNIHGTVTSTKPLSYSGVLIDGIKLTFANGKVIKASAKHGEAALLKLLDIDDGAKSLGEVSLVPFHSPISQSGIIFYNTLIDENASDHLALGAAYPFNVKDGTNLNSAELEALGQNQSQTHVDFMIGSSDMDIDGITYDNQIIPVFRNGDWA</sequence>
<comment type="cofactor">
    <cofactor evidence="2">
        <name>Mg(2+)</name>
        <dbReference type="ChEBI" id="CHEBI:18420"/>
    </cofactor>
</comment>
<evidence type="ECO:0000256" key="7">
    <source>
        <dbReference type="ARBA" id="ARBA00022723"/>
    </source>
</evidence>
<keyword evidence="8" id="KW-0378">Hydrolase</keyword>
<evidence type="ECO:0000256" key="6">
    <source>
        <dbReference type="ARBA" id="ARBA00022670"/>
    </source>
</evidence>
<evidence type="ECO:0000256" key="9">
    <source>
        <dbReference type="ARBA" id="ARBA00023049"/>
    </source>
</evidence>
<dbReference type="Pfam" id="PF02073">
    <property type="entry name" value="Peptidase_M29"/>
    <property type="match status" value="1"/>
</dbReference>
<comment type="caution">
    <text evidence="10">The sequence shown here is derived from an EMBL/GenBank/DDBJ whole genome shotgun (WGS) entry which is preliminary data.</text>
</comment>
<protein>
    <submittedName>
        <fullName evidence="10">Aminopeptidase</fullName>
    </submittedName>
</protein>
<dbReference type="SUPFAM" id="SSF144052">
    <property type="entry name" value="Thermophilic metalloprotease-like"/>
    <property type="match status" value="1"/>
</dbReference>
<dbReference type="Proteomes" id="UP001057481">
    <property type="component" value="Unassembled WGS sequence"/>
</dbReference>
<dbReference type="RefSeq" id="WP_205143111.1">
    <property type="nucleotide sequence ID" value="NZ_JAFBDN010000003.1"/>
</dbReference>
<keyword evidence="9" id="KW-0482">Metalloprotease</keyword>
<dbReference type="PRINTS" id="PR00919">
    <property type="entry name" value="THERMOPTASE"/>
</dbReference>
<keyword evidence="5 10" id="KW-0031">Aminopeptidase</keyword>
<dbReference type="InterPro" id="IPR000787">
    <property type="entry name" value="Peptidase_M29"/>
</dbReference>
<evidence type="ECO:0000256" key="8">
    <source>
        <dbReference type="ARBA" id="ARBA00022801"/>
    </source>
</evidence>
<dbReference type="EMBL" id="JAGMVS010000038">
    <property type="protein sequence ID" value="MCM2436664.1"/>
    <property type="molecule type" value="Genomic_DNA"/>
</dbReference>
<evidence type="ECO:0000256" key="3">
    <source>
        <dbReference type="ARBA" id="ARBA00001947"/>
    </source>
</evidence>
<evidence type="ECO:0000256" key="4">
    <source>
        <dbReference type="ARBA" id="ARBA00008236"/>
    </source>
</evidence>
<proteinExistence type="inferred from homology"/>
<gene>
    <name evidence="10" type="ORF">KAK10_01780</name>
</gene>
<evidence type="ECO:0000313" key="10">
    <source>
        <dbReference type="EMBL" id="MCM2436664.1"/>
    </source>
</evidence>
<accession>A0ABT0VFP7</accession>
<dbReference type="Gene3D" id="3.40.1830.10">
    <property type="entry name" value="Thermophilic metalloprotease (M29)"/>
    <property type="match status" value="1"/>
</dbReference>
<evidence type="ECO:0000256" key="1">
    <source>
        <dbReference type="ARBA" id="ARBA00001941"/>
    </source>
</evidence>
<evidence type="ECO:0000256" key="5">
    <source>
        <dbReference type="ARBA" id="ARBA00022438"/>
    </source>
</evidence>
<evidence type="ECO:0000313" key="11">
    <source>
        <dbReference type="Proteomes" id="UP001057481"/>
    </source>
</evidence>
<keyword evidence="11" id="KW-1185">Reference proteome</keyword>
<organism evidence="10 11">
    <name type="scientific">Periweissella beninensis</name>
    <dbReference type="NCBI Taxonomy" id="504936"/>
    <lineage>
        <taxon>Bacteria</taxon>
        <taxon>Bacillati</taxon>
        <taxon>Bacillota</taxon>
        <taxon>Bacilli</taxon>
        <taxon>Lactobacillales</taxon>
        <taxon>Lactobacillaceae</taxon>
        <taxon>Periweissella</taxon>
    </lineage>
</organism>
<comment type="cofactor">
    <cofactor evidence="3">
        <name>Zn(2+)</name>
        <dbReference type="ChEBI" id="CHEBI:29105"/>
    </cofactor>
</comment>
<keyword evidence="7" id="KW-0479">Metal-binding</keyword>
<dbReference type="InterPro" id="IPR052170">
    <property type="entry name" value="M29_Exopeptidase"/>
</dbReference>
<dbReference type="PANTHER" id="PTHR34448:SF3">
    <property type="entry name" value="AMINOPEPTIDASE AMPS"/>
    <property type="match status" value="1"/>
</dbReference>
<keyword evidence="6" id="KW-0645">Protease</keyword>
<comment type="similarity">
    <text evidence="4">Belongs to the peptidase M29 family.</text>
</comment>
<dbReference type="PANTHER" id="PTHR34448">
    <property type="entry name" value="AMINOPEPTIDASE"/>
    <property type="match status" value="1"/>
</dbReference>
<comment type="cofactor">
    <cofactor evidence="1">
        <name>Co(2+)</name>
        <dbReference type="ChEBI" id="CHEBI:48828"/>
    </cofactor>
</comment>
<evidence type="ECO:0000256" key="2">
    <source>
        <dbReference type="ARBA" id="ARBA00001946"/>
    </source>
</evidence>
<dbReference type="InterPro" id="IPR035097">
    <property type="entry name" value="M29_N-terminal"/>
</dbReference>
<dbReference type="GO" id="GO:0004177">
    <property type="term" value="F:aminopeptidase activity"/>
    <property type="evidence" value="ECO:0007669"/>
    <property type="project" value="UniProtKB-KW"/>
</dbReference>
<name>A0ABT0VFP7_9LACO</name>